<protein>
    <submittedName>
        <fullName evidence="1">ADP-ribosylglycohydrolase</fullName>
    </submittedName>
</protein>
<dbReference type="Gene3D" id="2.60.120.560">
    <property type="entry name" value="Exo-inulinase, domain 1"/>
    <property type="match status" value="1"/>
</dbReference>
<reference evidence="1 2" key="1">
    <citation type="submission" date="2016-11" db="EMBL/GenBank/DDBJ databases">
        <authorList>
            <person name="Jaros S."/>
            <person name="Januszkiewicz K."/>
            <person name="Wedrychowicz H."/>
        </authorList>
    </citation>
    <scope>NUCLEOTIDE SEQUENCE [LARGE SCALE GENOMIC DNA]</scope>
    <source>
        <strain evidence="1 2">DSM 15212</strain>
    </source>
</reference>
<dbReference type="InterPro" id="IPR005502">
    <property type="entry name" value="Ribosyl_crysJ1"/>
</dbReference>
<dbReference type="Proteomes" id="UP000184465">
    <property type="component" value="Unassembled WGS sequence"/>
</dbReference>
<sequence>MGTIPNDYLEKVYSGILGKIIGVRLGAPVEPTIWTYEKIKSTYGDITSYIKDYKNFAADDDINGPVFFIRALIDYAKDRELEPDDVGKTWLNYARENKGMFWWGGYGVSTEHTAYLNLKKGIKAPKSGSIDLNGIILAEQIGGQIFIDSWGLVWPLNIEKAAEYAGKAASVSHDKNGIYGARFIAACISKAFETEDVMEIINSGLGVIPHECEYARIIKSVIDFYNNNAGDFRKCRDYLTENWGYDRYPGVCHIIPNAGVCILSLLYGEGDLSRTVEIATMCGWDTDCNAGNVGTIVGVAQGLKGIKDIYRKPINDAVVASSISGYLNIIDIPTFSKELAVLGYRLAKEEEPECLHLNNEQIYFDFDLPGSTHGFRSSDEGLFTISHTDEITYSGKGALQVLFNRVYRGKSAKIYYKPYYRREDFDDERYSPVFSPLVYPGQKVSMKVYLDKWNGDDIGIATYVRDTVTKEDIQSGYQMLENVKWHDIEFTVPDTKGHAIDEIGIIVESFTRQKNKNLGRIIIDEFKVEGKAKYSIDFKNESIEFGCVTPFSHNKGAWTLEDGMMHGMCVDSAEAYTGNYYSRDIHIVANINPQYGLSHNLAFRVKGAMMGYHVGFDGENQVSLIKNDHGLKRLATIDYNWELDKNYEFEVIAEKNKFVFKINGEKIIEYIDEDTYFEYGMFGFSKFSMGRTRYGKIFIEEL</sequence>
<dbReference type="RefSeq" id="WP_073152098.1">
    <property type="nucleotide sequence ID" value="NZ_FRAG01000051.1"/>
</dbReference>
<keyword evidence="1" id="KW-0378">Hydrolase</keyword>
<dbReference type="AlphaFoldDB" id="A0A1M6RXX5"/>
<dbReference type="STRING" id="1121301.SAMN02745912_03111"/>
<keyword evidence="2" id="KW-1185">Reference proteome</keyword>
<dbReference type="InterPro" id="IPR036705">
    <property type="entry name" value="Ribosyl_crysJ1_sf"/>
</dbReference>
<dbReference type="Gene3D" id="2.60.120.260">
    <property type="entry name" value="Galactose-binding domain-like"/>
    <property type="match status" value="1"/>
</dbReference>
<dbReference type="SUPFAM" id="SSF101478">
    <property type="entry name" value="ADP-ribosylglycohydrolase"/>
    <property type="match status" value="1"/>
</dbReference>
<organism evidence="1 2">
    <name type="scientific">Paramaledivibacter caminithermalis (strain DSM 15212 / CIP 107654 / DViRD3)</name>
    <name type="common">Clostridium caminithermale</name>
    <dbReference type="NCBI Taxonomy" id="1121301"/>
    <lineage>
        <taxon>Bacteria</taxon>
        <taxon>Bacillati</taxon>
        <taxon>Bacillota</taxon>
        <taxon>Clostridia</taxon>
        <taxon>Peptostreptococcales</taxon>
        <taxon>Caminicellaceae</taxon>
        <taxon>Paramaledivibacter</taxon>
    </lineage>
</organism>
<dbReference type="Gene3D" id="1.10.4080.10">
    <property type="entry name" value="ADP-ribosylation/Crystallin J1"/>
    <property type="match status" value="1"/>
</dbReference>
<gene>
    <name evidence="1" type="ORF">SAMN02745912_03111</name>
</gene>
<accession>A0A1M6RXX5</accession>
<dbReference type="GO" id="GO:0016787">
    <property type="term" value="F:hydrolase activity"/>
    <property type="evidence" value="ECO:0007669"/>
    <property type="project" value="UniProtKB-KW"/>
</dbReference>
<dbReference type="EMBL" id="FRAG01000051">
    <property type="protein sequence ID" value="SHK37157.1"/>
    <property type="molecule type" value="Genomic_DNA"/>
</dbReference>
<evidence type="ECO:0000313" key="2">
    <source>
        <dbReference type="Proteomes" id="UP000184465"/>
    </source>
</evidence>
<evidence type="ECO:0000313" key="1">
    <source>
        <dbReference type="EMBL" id="SHK37157.1"/>
    </source>
</evidence>
<dbReference type="Pfam" id="PF03747">
    <property type="entry name" value="ADP_ribosyl_GH"/>
    <property type="match status" value="1"/>
</dbReference>
<name>A0A1M6RXX5_PARC5</name>
<proteinExistence type="predicted"/>